<dbReference type="GO" id="GO:0003677">
    <property type="term" value="F:DNA binding"/>
    <property type="evidence" value="ECO:0007669"/>
    <property type="project" value="InterPro"/>
</dbReference>
<sequence length="127" mass="13789">MEKSVDYLKAAIEKLGAKSDTKAAQSLEISKQAISQYLNESRVMDDFAAAKVAEALGIHPWEVITLCNAEREKTEERRAFWRGFRSGAAGIQAQAGCATVKGMAATALSAPALIFVVNAARELWRLC</sequence>
<comment type="caution">
    <text evidence="1">The sequence shown here is derived from an EMBL/GenBank/DDBJ whole genome shotgun (WGS) entry which is preliminary data.</text>
</comment>
<keyword evidence="2" id="KW-1185">Reference proteome</keyword>
<name>A0A844GBM6_9NEIS</name>
<dbReference type="CDD" id="cd00093">
    <property type="entry name" value="HTH_XRE"/>
    <property type="match status" value="1"/>
</dbReference>
<organism evidence="1 2">
    <name type="scientific">Paludibacterium denitrificans</name>
    <dbReference type="NCBI Taxonomy" id="2675226"/>
    <lineage>
        <taxon>Bacteria</taxon>
        <taxon>Pseudomonadati</taxon>
        <taxon>Pseudomonadota</taxon>
        <taxon>Betaproteobacteria</taxon>
        <taxon>Neisseriales</taxon>
        <taxon>Chromobacteriaceae</taxon>
        <taxon>Paludibacterium</taxon>
    </lineage>
</organism>
<gene>
    <name evidence="1" type="ORF">GKE73_15730</name>
</gene>
<dbReference type="InterPro" id="IPR010982">
    <property type="entry name" value="Lambda_DNA-bd_dom_sf"/>
</dbReference>
<dbReference type="EMBL" id="WLYX01000001">
    <property type="protein sequence ID" value="MTD33916.1"/>
    <property type="molecule type" value="Genomic_DNA"/>
</dbReference>
<proteinExistence type="predicted"/>
<evidence type="ECO:0000313" key="2">
    <source>
        <dbReference type="Proteomes" id="UP000446658"/>
    </source>
</evidence>
<reference evidence="1 2" key="1">
    <citation type="submission" date="2019-11" db="EMBL/GenBank/DDBJ databases">
        <title>Draft genome sequence of Paludibacterium sp. dN18-1.</title>
        <authorList>
            <person name="Im W.-T."/>
        </authorList>
    </citation>
    <scope>NUCLEOTIDE SEQUENCE [LARGE SCALE GENOMIC DNA]</scope>
    <source>
        <strain evidence="2">dN 18-1</strain>
    </source>
</reference>
<accession>A0A844GBM6</accession>
<dbReference type="SUPFAM" id="SSF47413">
    <property type="entry name" value="lambda repressor-like DNA-binding domains"/>
    <property type="match status" value="1"/>
</dbReference>
<dbReference type="AlphaFoldDB" id="A0A844GBM6"/>
<dbReference type="Gene3D" id="1.10.260.40">
    <property type="entry name" value="lambda repressor-like DNA-binding domains"/>
    <property type="match status" value="1"/>
</dbReference>
<dbReference type="RefSeq" id="WP_230371090.1">
    <property type="nucleotide sequence ID" value="NZ_WLYX01000001.1"/>
</dbReference>
<evidence type="ECO:0008006" key="3">
    <source>
        <dbReference type="Google" id="ProtNLM"/>
    </source>
</evidence>
<dbReference type="Proteomes" id="UP000446658">
    <property type="component" value="Unassembled WGS sequence"/>
</dbReference>
<dbReference type="InterPro" id="IPR001387">
    <property type="entry name" value="Cro/C1-type_HTH"/>
</dbReference>
<protein>
    <recommendedName>
        <fullName evidence="3">HTH cro/C1-type domain-containing protein</fullName>
    </recommendedName>
</protein>
<evidence type="ECO:0000313" key="1">
    <source>
        <dbReference type="EMBL" id="MTD33916.1"/>
    </source>
</evidence>